<reference evidence="1" key="1">
    <citation type="submission" date="2022-04" db="EMBL/GenBank/DDBJ databases">
        <title>Genome of the entomopathogenic fungus Entomophthora muscae.</title>
        <authorList>
            <person name="Elya C."/>
            <person name="Lovett B.R."/>
            <person name="Lee E."/>
            <person name="Macias A.M."/>
            <person name="Hajek A.E."/>
            <person name="De Bivort B.L."/>
            <person name="Kasson M.T."/>
            <person name="De Fine Licht H.H."/>
            <person name="Stajich J.E."/>
        </authorList>
    </citation>
    <scope>NUCLEOTIDE SEQUENCE</scope>
    <source>
        <strain evidence="1">Berkeley</strain>
    </source>
</reference>
<gene>
    <name evidence="1" type="ORF">DSO57_1039333</name>
</gene>
<dbReference type="EMBL" id="QTSX02005606">
    <property type="protein sequence ID" value="KAJ9059650.1"/>
    <property type="molecule type" value="Genomic_DNA"/>
</dbReference>
<keyword evidence="2" id="KW-1185">Reference proteome</keyword>
<evidence type="ECO:0000313" key="2">
    <source>
        <dbReference type="Proteomes" id="UP001165960"/>
    </source>
</evidence>
<protein>
    <submittedName>
        <fullName evidence="1">Uncharacterized protein</fullName>
    </submittedName>
</protein>
<organism evidence="1 2">
    <name type="scientific">Entomophthora muscae</name>
    <dbReference type="NCBI Taxonomy" id="34485"/>
    <lineage>
        <taxon>Eukaryota</taxon>
        <taxon>Fungi</taxon>
        <taxon>Fungi incertae sedis</taxon>
        <taxon>Zoopagomycota</taxon>
        <taxon>Entomophthoromycotina</taxon>
        <taxon>Entomophthoromycetes</taxon>
        <taxon>Entomophthorales</taxon>
        <taxon>Entomophthoraceae</taxon>
        <taxon>Entomophthora</taxon>
    </lineage>
</organism>
<dbReference type="Proteomes" id="UP001165960">
    <property type="component" value="Unassembled WGS sequence"/>
</dbReference>
<comment type="caution">
    <text evidence="1">The sequence shown here is derived from an EMBL/GenBank/DDBJ whole genome shotgun (WGS) entry which is preliminary data.</text>
</comment>
<proteinExistence type="predicted"/>
<evidence type="ECO:0000313" key="1">
    <source>
        <dbReference type="EMBL" id="KAJ9059650.1"/>
    </source>
</evidence>
<sequence length="497" mass="54444">MAELTEYTWLFAITCIWACIDSYGIGANDVANSFSSSVGAKTLTLKQACMIATVTEFAGAILLGDQTASTLSKGIINFQIFRSNPALLMLAMFCAIVGSSTWTLFATRMGWPVSTSHAIIGAIIGVGISHSGFEAVQWGSSDFTGVLRIVSSWFLSPISAGIVASCIFLATRYFVLAHDNSFHRALKAIPVYFGLTALIGSCYILLRKTKSPLEAQDYVKIGFCAFIPVVVVLICIFFFVPFIRRKLLVGEYLCWYHFFVIPFLPKQRLIADMTEESPKGALEDEVNSKGLMFRLKSRINKTFNVDIHQTNDENVQRIMDSAVRYDQDTEYMYSILQIGTACMSSFAHGSNDIANAVGPLSTVFHVWKNGSVDGDISVPIWVLIMAAFMMDIGLITYGYKIFQSLGGKITYLSPSRGFSMELGTSLTVVTCSRIGLPVSTTHCITGATAAVGLCNGSSKSINWRMLGWCFFSWFLTLPAAGCTAGFIFFLCSRSPTK</sequence>
<accession>A0ACC2SBG7</accession>
<name>A0ACC2SBG7_9FUNG</name>